<accession>A0A542YWP0</accession>
<evidence type="ECO:0000313" key="2">
    <source>
        <dbReference type="Proteomes" id="UP000319516"/>
    </source>
</evidence>
<dbReference type="AlphaFoldDB" id="A0A542YWP0"/>
<keyword evidence="2" id="KW-1185">Reference proteome</keyword>
<dbReference type="EMBL" id="VFOP01000001">
    <property type="protein sequence ID" value="TQL52509.1"/>
    <property type="molecule type" value="Genomic_DNA"/>
</dbReference>
<name>A0A542YWP0_9MICO</name>
<proteinExistence type="predicted"/>
<evidence type="ECO:0000313" key="1">
    <source>
        <dbReference type="EMBL" id="TQL52509.1"/>
    </source>
</evidence>
<gene>
    <name evidence="1" type="ORF">FB467_3697</name>
</gene>
<protein>
    <submittedName>
        <fullName evidence="1">Uncharacterized protein</fullName>
    </submittedName>
</protein>
<comment type="caution">
    <text evidence="1">The sequence shown here is derived from an EMBL/GenBank/DDBJ whole genome shotgun (WGS) entry which is preliminary data.</text>
</comment>
<sequence length="57" mass="5765">MWITLAVAVGALALIRFVLGCAQASRVVDGAFLTMSLPDDRPVSAGVPAGRVPAAQG</sequence>
<dbReference type="RefSeq" id="WP_153390332.1">
    <property type="nucleotide sequence ID" value="NZ_BAAAIK010000001.1"/>
</dbReference>
<dbReference type="Proteomes" id="UP000319516">
    <property type="component" value="Unassembled WGS sequence"/>
</dbReference>
<organism evidence="1 2">
    <name type="scientific">Ornithinicoccus hortensis</name>
    <dbReference type="NCBI Taxonomy" id="82346"/>
    <lineage>
        <taxon>Bacteria</taxon>
        <taxon>Bacillati</taxon>
        <taxon>Actinomycetota</taxon>
        <taxon>Actinomycetes</taxon>
        <taxon>Micrococcales</taxon>
        <taxon>Intrasporangiaceae</taxon>
        <taxon>Ornithinicoccus</taxon>
    </lineage>
</organism>
<reference evidence="1 2" key="1">
    <citation type="submission" date="2019-06" db="EMBL/GenBank/DDBJ databases">
        <title>Sequencing the genomes of 1000 actinobacteria strains.</title>
        <authorList>
            <person name="Klenk H.-P."/>
        </authorList>
    </citation>
    <scope>NUCLEOTIDE SEQUENCE [LARGE SCALE GENOMIC DNA]</scope>
    <source>
        <strain evidence="1 2">DSM 12335</strain>
    </source>
</reference>